<evidence type="ECO:0000313" key="21">
    <source>
        <dbReference type="RefSeq" id="XP_031757575.1"/>
    </source>
</evidence>
<evidence type="ECO:0000256" key="1">
    <source>
        <dbReference type="ARBA" id="ARBA00001974"/>
    </source>
</evidence>
<dbReference type="InterPro" id="IPR007052">
    <property type="entry name" value="CS_dom"/>
</dbReference>
<keyword evidence="20" id="KW-1185">Reference proteome</keyword>
<evidence type="ECO:0000256" key="2">
    <source>
        <dbReference type="ARBA" id="ARBA00004240"/>
    </source>
</evidence>
<dbReference type="InterPro" id="IPR017927">
    <property type="entry name" value="FAD-bd_FR_type"/>
</dbReference>
<dbReference type="Pfam" id="PF00970">
    <property type="entry name" value="FAD_binding_6"/>
    <property type="match status" value="1"/>
</dbReference>
<evidence type="ECO:0000256" key="12">
    <source>
        <dbReference type="ARBA" id="ARBA00023004"/>
    </source>
</evidence>
<gene>
    <name evidence="21" type="primary">cyb5r4</name>
</gene>
<evidence type="ECO:0000256" key="8">
    <source>
        <dbReference type="ARBA" id="ARBA00022723"/>
    </source>
</evidence>
<feature type="domain" description="Cytochrome b5 heme-binding" evidence="17">
    <location>
        <begin position="54"/>
        <end position="130"/>
    </location>
</feature>
<dbReference type="Pfam" id="PF00175">
    <property type="entry name" value="NAD_binding_1"/>
    <property type="match status" value="1"/>
</dbReference>
<evidence type="ECO:0000256" key="10">
    <source>
        <dbReference type="ARBA" id="ARBA00022827"/>
    </source>
</evidence>
<dbReference type="FunFam" id="2.40.30.10:FF:000063">
    <property type="entry name" value="Cytochrome b5 reductase 4"/>
    <property type="match status" value="1"/>
</dbReference>
<dbReference type="Pfam" id="PF00173">
    <property type="entry name" value="Cyt-b5"/>
    <property type="match status" value="1"/>
</dbReference>
<dbReference type="GO" id="GO:0090524">
    <property type="term" value="F:cytochrome-b5 reductase activity, acting on NADH"/>
    <property type="evidence" value="ECO:0007669"/>
    <property type="project" value="UniProtKB-EC"/>
</dbReference>
<dbReference type="CDD" id="cd06183">
    <property type="entry name" value="cyt_b5_reduct_like"/>
    <property type="match status" value="1"/>
</dbReference>
<dbReference type="GO" id="GO:0046872">
    <property type="term" value="F:metal ion binding"/>
    <property type="evidence" value="ECO:0007669"/>
    <property type="project" value="UniProtKB-KW"/>
</dbReference>
<proteinExistence type="inferred from homology"/>
<dbReference type="FunFam" id="2.60.40.790:FF:000019">
    <property type="entry name" value="cytochrome b5 reductase 4 isoform X1"/>
    <property type="match status" value="1"/>
</dbReference>
<keyword evidence="11" id="KW-0560">Oxidoreductase</keyword>
<dbReference type="InterPro" id="IPR051872">
    <property type="entry name" value="Cytochrome_b5/Flavoprotein_Rdt"/>
</dbReference>
<feature type="domain" description="CS" evidence="18">
    <location>
        <begin position="167"/>
        <end position="258"/>
    </location>
</feature>
<evidence type="ECO:0000256" key="9">
    <source>
        <dbReference type="ARBA" id="ARBA00022824"/>
    </source>
</evidence>
<dbReference type="InterPro" id="IPR017938">
    <property type="entry name" value="Riboflavin_synthase-like_b-brl"/>
</dbReference>
<dbReference type="InterPro" id="IPR018506">
    <property type="entry name" value="Cyt_B5_heme-BS"/>
</dbReference>
<evidence type="ECO:0000256" key="14">
    <source>
        <dbReference type="ARBA" id="ARBA00030883"/>
    </source>
</evidence>
<dbReference type="PROSITE" id="PS51203">
    <property type="entry name" value="CS"/>
    <property type="match status" value="1"/>
</dbReference>
<evidence type="ECO:0000256" key="6">
    <source>
        <dbReference type="ARBA" id="ARBA00022617"/>
    </source>
</evidence>
<dbReference type="SUPFAM" id="SSF49764">
    <property type="entry name" value="HSP20-like chaperones"/>
    <property type="match status" value="1"/>
</dbReference>
<dbReference type="PROSITE" id="PS51384">
    <property type="entry name" value="FAD_FR"/>
    <property type="match status" value="1"/>
</dbReference>
<dbReference type="SMR" id="A0A8J1JKN3"/>
<comment type="similarity">
    <text evidence="3">Belongs to the flavoprotein pyridine nucleotide cytochrome reductase family.</text>
</comment>
<dbReference type="Pfam" id="PF04969">
    <property type="entry name" value="CS"/>
    <property type="match status" value="1"/>
</dbReference>
<dbReference type="OrthoDB" id="432299at2759"/>
<dbReference type="SUPFAM" id="SSF52343">
    <property type="entry name" value="Ferredoxin reductase-like, C-terminal NADP-linked domain"/>
    <property type="match status" value="1"/>
</dbReference>
<dbReference type="PROSITE" id="PS50255">
    <property type="entry name" value="CYTOCHROME_B5_2"/>
    <property type="match status" value="1"/>
</dbReference>
<evidence type="ECO:0000256" key="7">
    <source>
        <dbReference type="ARBA" id="ARBA00022630"/>
    </source>
</evidence>
<dbReference type="SMART" id="SM01117">
    <property type="entry name" value="Cyt-b5"/>
    <property type="match status" value="1"/>
</dbReference>
<dbReference type="AlphaFoldDB" id="A0A8J1JKN3"/>
<dbReference type="InterPro" id="IPR001199">
    <property type="entry name" value="Cyt_B5-like_heme/steroid-bd"/>
</dbReference>
<dbReference type="SUPFAM" id="SSF55856">
    <property type="entry name" value="Cytochrome b5-like heme/steroid binding domain"/>
    <property type="match status" value="1"/>
</dbReference>
<dbReference type="Proteomes" id="UP000008143">
    <property type="component" value="Chromosome 5"/>
</dbReference>
<dbReference type="FunFam" id="3.10.120.10:FF:000001">
    <property type="entry name" value="Cytochrome b5 reductase 4"/>
    <property type="match status" value="1"/>
</dbReference>
<evidence type="ECO:0000313" key="20">
    <source>
        <dbReference type="Proteomes" id="UP000008143"/>
    </source>
</evidence>
<dbReference type="PRINTS" id="PR00406">
    <property type="entry name" value="CYTB5RDTASE"/>
</dbReference>
<comment type="subcellular location">
    <subcellularLocation>
        <location evidence="2">Endoplasmic reticulum</location>
    </subcellularLocation>
</comment>
<dbReference type="InterPro" id="IPR008978">
    <property type="entry name" value="HSP20-like_chaperone"/>
</dbReference>
<evidence type="ECO:0000256" key="4">
    <source>
        <dbReference type="ARBA" id="ARBA00012011"/>
    </source>
</evidence>
<evidence type="ECO:0000259" key="18">
    <source>
        <dbReference type="PROSITE" id="PS51203"/>
    </source>
</evidence>
<dbReference type="InterPro" id="IPR037908">
    <property type="entry name" value="p23_NCB5OR"/>
</dbReference>
<dbReference type="GO" id="GO:0020037">
    <property type="term" value="F:heme binding"/>
    <property type="evidence" value="ECO:0007669"/>
    <property type="project" value="InterPro"/>
</dbReference>
<feature type="domain" description="FAD-binding FR-type" evidence="19">
    <location>
        <begin position="275"/>
        <end position="387"/>
    </location>
</feature>
<name>A0A8J1JKN3_XENTR</name>
<keyword evidence="10" id="KW-0274">FAD</keyword>
<keyword evidence="12" id="KW-0408">Iron</keyword>
<keyword evidence="7" id="KW-0285">Flavoprotein</keyword>
<keyword evidence="8" id="KW-0479">Metal-binding</keyword>
<dbReference type="GeneID" id="549510"/>
<evidence type="ECO:0000256" key="5">
    <source>
        <dbReference type="ARBA" id="ARBA00022339"/>
    </source>
</evidence>
<dbReference type="Gene3D" id="3.10.120.10">
    <property type="entry name" value="Cytochrome b5-like heme/steroid binding domain"/>
    <property type="match status" value="1"/>
</dbReference>
<dbReference type="CDD" id="cd06490">
    <property type="entry name" value="p23_NCB5OR"/>
    <property type="match status" value="1"/>
</dbReference>
<dbReference type="PROSITE" id="PS00191">
    <property type="entry name" value="CYTOCHROME_B5_1"/>
    <property type="match status" value="1"/>
</dbReference>
<dbReference type="InterPro" id="IPR008333">
    <property type="entry name" value="Cbr1-like_FAD-bd_dom"/>
</dbReference>
<dbReference type="Gene3D" id="2.60.40.790">
    <property type="match status" value="1"/>
</dbReference>
<sequence length="523" mass="59216">MLNVPSQSFPAPSSQQRVAAIGRSKVPLKPGRSLMDWIRLTKSGKDLTGLKGRLIDVTEEELAQHNKKEDCWICIRGMVYNITPYMEYHPGGEEELMKAAGRDGTDLFDQVHRWVNYESMLKECLIGRMAIKHVSISKEVTSVENKMNKHLNGSVASSKMSRTSSKESHPWYDWFQTESLVTVAVYTKMKNVCSELVIVDHLENVLRGEIIIGDYSYLLHSELSHPVQKDIEVKVSATAGKIEIKMKKKEPVSWKSLGQPMDGHNSFLKHSQRGLYYRKCRLASKTDINYNTKLFCVQLPQGCHLQVPVGHHIYLKMNISGVDIVKPYTPVASCLLPDAQYSTFCNKQCLYLMIKIYPNGSITPHLENLTVGDYISISNPQGTFSSFQIENVMDVFLVAAGTGITPMIRLLQHVLTCVSSLRKAKLIFFNKKEEDILWKEQVEELSLADKRFEAQLILSEPSVKWTGYRGQISYSLLNESILRTEEGSKILICICGPNAFVDQGISFLQDLGFSKEEVFAFRE</sequence>
<dbReference type="EC" id="1.6.2.2" evidence="4"/>
<evidence type="ECO:0000256" key="3">
    <source>
        <dbReference type="ARBA" id="ARBA00006105"/>
    </source>
</evidence>
<dbReference type="InterPro" id="IPR001433">
    <property type="entry name" value="OxRdtase_FAD/NAD-bd"/>
</dbReference>
<evidence type="ECO:0000259" key="19">
    <source>
        <dbReference type="PROSITE" id="PS51384"/>
    </source>
</evidence>
<dbReference type="PANTHER" id="PTHR46237:SF1">
    <property type="entry name" value="CYTOCHROME B5 REDUCTASE 4"/>
    <property type="match status" value="1"/>
</dbReference>
<reference evidence="21" key="1">
    <citation type="submission" date="2024-12" db="UniProtKB">
        <authorList>
            <consortium name="RefSeq"/>
        </authorList>
    </citation>
    <scope>IDENTIFICATION</scope>
    <source>
        <strain evidence="21">Nigerian</strain>
        <tissue evidence="21">Liver and blood</tissue>
    </source>
</reference>
<evidence type="ECO:0000256" key="15">
    <source>
        <dbReference type="ARBA" id="ARBA00031842"/>
    </source>
</evidence>
<keyword evidence="6" id="KW-0349">Heme</keyword>
<dbReference type="GO" id="GO:0005783">
    <property type="term" value="C:endoplasmic reticulum"/>
    <property type="evidence" value="ECO:0007669"/>
    <property type="project" value="UniProtKB-SubCell"/>
</dbReference>
<dbReference type="InterPro" id="IPR036400">
    <property type="entry name" value="Cyt_B5-like_heme/steroid_sf"/>
</dbReference>
<comment type="catalytic activity">
    <reaction evidence="16">
        <text>2 Fe(III)-[cytochrome b5] + NADH = 2 Fe(II)-[cytochrome b5] + NAD(+) + H(+)</text>
        <dbReference type="Rhea" id="RHEA:46680"/>
        <dbReference type="Rhea" id="RHEA-COMP:10438"/>
        <dbReference type="Rhea" id="RHEA-COMP:10439"/>
        <dbReference type="ChEBI" id="CHEBI:15378"/>
        <dbReference type="ChEBI" id="CHEBI:29033"/>
        <dbReference type="ChEBI" id="CHEBI:29034"/>
        <dbReference type="ChEBI" id="CHEBI:57540"/>
        <dbReference type="ChEBI" id="CHEBI:57945"/>
        <dbReference type="EC" id="1.6.2.2"/>
    </reaction>
</comment>
<keyword evidence="13" id="KW-0520">NAD</keyword>
<accession>A0A8J1JKN3</accession>
<dbReference type="PANTHER" id="PTHR46237">
    <property type="entry name" value="CYTOCHROME B5 REDUCTASE 4 FAMILY MEMBER"/>
    <property type="match status" value="1"/>
</dbReference>
<keyword evidence="9" id="KW-0256">Endoplasmic reticulum</keyword>
<dbReference type="FunFam" id="3.40.50.80:FF:000021">
    <property type="entry name" value="Cytochrome b5 reductase 4"/>
    <property type="match status" value="1"/>
</dbReference>
<evidence type="ECO:0000259" key="17">
    <source>
        <dbReference type="PROSITE" id="PS50255"/>
    </source>
</evidence>
<evidence type="ECO:0000256" key="16">
    <source>
        <dbReference type="ARBA" id="ARBA00047682"/>
    </source>
</evidence>
<dbReference type="OMA" id="ERFSCTN"/>
<dbReference type="InterPro" id="IPR039261">
    <property type="entry name" value="FNR_nucleotide-bd"/>
</dbReference>
<dbReference type="PRINTS" id="PR00363">
    <property type="entry name" value="CYTOCHROMEB5"/>
</dbReference>
<evidence type="ECO:0000256" key="11">
    <source>
        <dbReference type="ARBA" id="ARBA00023002"/>
    </source>
</evidence>
<protein>
    <recommendedName>
        <fullName evidence="5">Cytochrome b5 reductase 4</fullName>
        <ecNumber evidence="4">1.6.2.2</ecNumber>
    </recommendedName>
    <alternativeName>
        <fullName evidence="15">Flavohemoprotein b5/b5R</fullName>
    </alternativeName>
    <alternativeName>
        <fullName evidence="14">cb5/cb5R</fullName>
    </alternativeName>
</protein>
<dbReference type="RefSeq" id="XP_031757575.1">
    <property type="nucleotide sequence ID" value="XM_031901715.1"/>
</dbReference>
<dbReference type="Gene3D" id="2.40.30.10">
    <property type="entry name" value="Translation factors"/>
    <property type="match status" value="1"/>
</dbReference>
<comment type="cofactor">
    <cofactor evidence="1">
        <name>FAD</name>
        <dbReference type="ChEBI" id="CHEBI:57692"/>
    </cofactor>
</comment>
<evidence type="ECO:0000256" key="13">
    <source>
        <dbReference type="ARBA" id="ARBA00023027"/>
    </source>
</evidence>
<dbReference type="SUPFAM" id="SSF63380">
    <property type="entry name" value="Riboflavin synthase domain-like"/>
    <property type="match status" value="1"/>
</dbReference>
<organism evidence="20 21">
    <name type="scientific">Xenopus tropicalis</name>
    <name type="common">Western clawed frog</name>
    <name type="synonym">Silurana tropicalis</name>
    <dbReference type="NCBI Taxonomy" id="8364"/>
    <lineage>
        <taxon>Eukaryota</taxon>
        <taxon>Metazoa</taxon>
        <taxon>Chordata</taxon>
        <taxon>Craniata</taxon>
        <taxon>Vertebrata</taxon>
        <taxon>Euteleostomi</taxon>
        <taxon>Amphibia</taxon>
        <taxon>Batrachia</taxon>
        <taxon>Anura</taxon>
        <taxon>Pipoidea</taxon>
        <taxon>Pipidae</taxon>
        <taxon>Xenopodinae</taxon>
        <taxon>Xenopus</taxon>
        <taxon>Silurana</taxon>
    </lineage>
</organism>
<dbReference type="CTD" id="51167"/>
<dbReference type="Gene3D" id="3.40.50.80">
    <property type="entry name" value="Nucleotide-binding domain of ferredoxin-NADP reductase (FNR) module"/>
    <property type="match status" value="1"/>
</dbReference>